<dbReference type="PROSITE" id="PS51354">
    <property type="entry name" value="GLUTAREDOXIN_2"/>
    <property type="match status" value="1"/>
</dbReference>
<feature type="transmembrane region" description="Helical" evidence="1">
    <location>
        <begin position="766"/>
        <end position="790"/>
    </location>
</feature>
<sequence>MKKIFLITILVIISSGRYVFSDATARELQIFQTNSTNGNLFPCRCPSEPKGGLAKQASLIKKLAGGGPYWLLESGDIFGINTDRPSDSLVLAAYQAMKYQAVAVGDQELAKGGDYFLQLKDRFDIPFVSANLLYNGRPMAEAYLICSLGKPAVKAAVIGLISPQTMLYYPQEKLAGIQILPPQPVLRGLIDSLKGKVDLFILASHLGFEEEVEIAQKFPELSLIIGGHSQTELNEADRTGNVPIVESGSSGKRLTRAVLTRKNGKWLLSESKLYGITSDLPDDPAVSKIIGPMPGYSHHNSDTVSSAKIERSVIHIFVAPDCPDCQKLEDGLFKKTARQYSSQLKIQYHMVDDSREYKLLLDYEKLCNDKNNEIPAVVINGRILAGVEEIEKELEGLLGLQLNRKTIENTKDKRSDIKNSGLENTTANEAFVDSIYLALVTDLRCQKCGRAEYMIRALQDEHPRLAVRKFDLQTREGKLMAEALGLLYGLPGDSRLKAPAAYLGEDYLLEAQMDDQALSSLIAKYQAGTLRIPWEEAQVLADRAGQSIFQRFKSFGLLGVMGAGLLDGINPCSLAVLVFFISYLAFVGRKRWEILAVGISYTLADFLVYFLIGIGSLSFLMTLKSLPLLSKILYWLAVVAGFILAFYNFRDYLKARRGDLSGMDLQLSSKTKQRIHKVIRDRMGAGGLIGGAFVAGLITSVLEFACTGQVYLPTIAFVSQISSARYQAYGYLLLYNLMFEVPMIVTFVIAFWGVSSKTIAGWAQRSVAGVKLATAILFTVMSLALILILLG</sequence>
<dbReference type="Proteomes" id="UP000177230">
    <property type="component" value="Unassembled WGS sequence"/>
</dbReference>
<proteinExistence type="predicted"/>
<dbReference type="PRINTS" id="PR01607">
    <property type="entry name" value="APYRASEFAMLY"/>
</dbReference>
<feature type="transmembrane region" description="Helical" evidence="1">
    <location>
        <begin position="594"/>
        <end position="620"/>
    </location>
</feature>
<accession>A0A1F5RGG7</accession>
<evidence type="ECO:0000256" key="1">
    <source>
        <dbReference type="SAM" id="Phobius"/>
    </source>
</evidence>
<dbReference type="InterPro" id="IPR029052">
    <property type="entry name" value="Metallo-depent_PP-like"/>
</dbReference>
<name>A0A1F5RGG7_9BACT</name>
<dbReference type="GO" id="GO:0016787">
    <property type="term" value="F:hydrolase activity"/>
    <property type="evidence" value="ECO:0007669"/>
    <property type="project" value="InterPro"/>
</dbReference>
<dbReference type="GO" id="GO:0030288">
    <property type="term" value="C:outer membrane-bounded periplasmic space"/>
    <property type="evidence" value="ECO:0007669"/>
    <property type="project" value="TreeGrafter"/>
</dbReference>
<organism evidence="2 3">
    <name type="scientific">Candidatus Edwardsbacteria bacterium GWF2_54_11</name>
    <dbReference type="NCBI Taxonomy" id="1817851"/>
    <lineage>
        <taxon>Bacteria</taxon>
        <taxon>Candidatus Edwardsiibacteriota</taxon>
    </lineage>
</organism>
<dbReference type="SUPFAM" id="SSF56300">
    <property type="entry name" value="Metallo-dependent phosphatases"/>
    <property type="match status" value="1"/>
</dbReference>
<keyword evidence="1" id="KW-0472">Membrane</keyword>
<feature type="transmembrane region" description="Helical" evidence="1">
    <location>
        <begin position="732"/>
        <end position="754"/>
    </location>
</feature>
<feature type="transmembrane region" description="Helical" evidence="1">
    <location>
        <begin position="684"/>
        <end position="712"/>
    </location>
</feature>
<dbReference type="InterPro" id="IPR006179">
    <property type="entry name" value="5_nucleotidase/apyrase"/>
</dbReference>
<dbReference type="SUPFAM" id="SSF52833">
    <property type="entry name" value="Thioredoxin-like"/>
    <property type="match status" value="1"/>
</dbReference>
<dbReference type="EMBL" id="MFFM01000016">
    <property type="protein sequence ID" value="OGF13502.1"/>
    <property type="molecule type" value="Genomic_DNA"/>
</dbReference>
<dbReference type="AlphaFoldDB" id="A0A1F5RGG7"/>
<keyword evidence="1" id="KW-1133">Transmembrane helix</keyword>
<keyword evidence="1" id="KW-0812">Transmembrane</keyword>
<feature type="transmembrane region" description="Helical" evidence="1">
    <location>
        <begin position="632"/>
        <end position="649"/>
    </location>
</feature>
<evidence type="ECO:0000313" key="3">
    <source>
        <dbReference type="Proteomes" id="UP000177230"/>
    </source>
</evidence>
<protein>
    <submittedName>
        <fullName evidence="2">Uncharacterized protein</fullName>
    </submittedName>
</protein>
<reference evidence="2 3" key="1">
    <citation type="journal article" date="2016" name="Nat. Commun.">
        <title>Thousands of microbial genomes shed light on interconnected biogeochemical processes in an aquifer system.</title>
        <authorList>
            <person name="Anantharaman K."/>
            <person name="Brown C.T."/>
            <person name="Hug L.A."/>
            <person name="Sharon I."/>
            <person name="Castelle C.J."/>
            <person name="Probst A.J."/>
            <person name="Thomas B.C."/>
            <person name="Singh A."/>
            <person name="Wilkins M.J."/>
            <person name="Karaoz U."/>
            <person name="Brodie E.L."/>
            <person name="Williams K.H."/>
            <person name="Hubbard S.S."/>
            <person name="Banfield J.F."/>
        </authorList>
    </citation>
    <scope>NUCLEOTIDE SEQUENCE [LARGE SCALE GENOMIC DNA]</scope>
</reference>
<dbReference type="PANTHER" id="PTHR11575">
    <property type="entry name" value="5'-NUCLEOTIDASE-RELATED"/>
    <property type="match status" value="1"/>
</dbReference>
<feature type="transmembrane region" description="Helical" evidence="1">
    <location>
        <begin position="555"/>
        <end position="587"/>
    </location>
</feature>
<evidence type="ECO:0000313" key="2">
    <source>
        <dbReference type="EMBL" id="OGF13502.1"/>
    </source>
</evidence>
<gene>
    <name evidence="2" type="ORF">A2024_11295</name>
</gene>
<comment type="caution">
    <text evidence="2">The sequence shown here is derived from an EMBL/GenBank/DDBJ whole genome shotgun (WGS) entry which is preliminary data.</text>
</comment>
<dbReference type="InterPro" id="IPR036249">
    <property type="entry name" value="Thioredoxin-like_sf"/>
</dbReference>
<dbReference type="GO" id="GO:0009166">
    <property type="term" value="P:nucleotide catabolic process"/>
    <property type="evidence" value="ECO:0007669"/>
    <property type="project" value="InterPro"/>
</dbReference>
<dbReference type="Gene3D" id="3.60.21.10">
    <property type="match status" value="1"/>
</dbReference>
<dbReference type="PANTHER" id="PTHR11575:SF24">
    <property type="entry name" value="5'-NUCLEOTIDASE"/>
    <property type="match status" value="1"/>
</dbReference>
<dbReference type="Gene3D" id="3.40.30.10">
    <property type="entry name" value="Glutaredoxin"/>
    <property type="match status" value="1"/>
</dbReference>